<dbReference type="Proteomes" id="UP000194221">
    <property type="component" value="Unassembled WGS sequence"/>
</dbReference>
<dbReference type="EMBL" id="LAPZ01000001">
    <property type="protein sequence ID" value="OSY89259.1"/>
    <property type="molecule type" value="Genomic_DNA"/>
</dbReference>
<dbReference type="RefSeq" id="WP_086029058.1">
    <property type="nucleotide sequence ID" value="NZ_LAPZ01000001.1"/>
</dbReference>
<dbReference type="InterPro" id="IPR020103">
    <property type="entry name" value="PsdUridine_synth_cat_dom_sf"/>
</dbReference>
<evidence type="ECO:0000259" key="1">
    <source>
        <dbReference type="Pfam" id="PF00849"/>
    </source>
</evidence>
<sequence length="233" mass="27374">MKVPIIYEDKYIIAVSKPNNVVVHHAYHSRNVIEEDSLLQLLFNQFEKKFYPIHRLDRKTSGIILLAKETKYVAKFQELFTNNTIKKTYLGIVRGFAPEEKTIDSPVKGRDSKVHKEALTNLNLLQTIILDIPVKPYDSSRYSLVELKPETGRLHQLRIHMNKISHPLIGDPKYGDKNHNTMFIENFSVDNLFLHAKQLEFKHPYLNKPFCLNTELPENWKIIFKEFDWKINS</sequence>
<dbReference type="AlphaFoldDB" id="A0A1Y2PHS2"/>
<accession>A0A1Y2PHS2</accession>
<dbReference type="InterPro" id="IPR050188">
    <property type="entry name" value="RluA_PseudoU_synthase"/>
</dbReference>
<feature type="domain" description="Pseudouridine synthase RsuA/RluA-like" evidence="1">
    <location>
        <begin position="12"/>
        <end position="162"/>
    </location>
</feature>
<evidence type="ECO:0000313" key="2">
    <source>
        <dbReference type="EMBL" id="OSY89259.1"/>
    </source>
</evidence>
<proteinExistence type="predicted"/>
<dbReference type="GO" id="GO:0009982">
    <property type="term" value="F:pseudouridine synthase activity"/>
    <property type="evidence" value="ECO:0007669"/>
    <property type="project" value="InterPro"/>
</dbReference>
<dbReference type="GO" id="GO:0006396">
    <property type="term" value="P:RNA processing"/>
    <property type="evidence" value="ECO:0007669"/>
    <property type="project" value="UniProtKB-ARBA"/>
</dbReference>
<dbReference type="SUPFAM" id="SSF55120">
    <property type="entry name" value="Pseudouridine synthase"/>
    <property type="match status" value="1"/>
</dbReference>
<dbReference type="Gene3D" id="3.30.2350.10">
    <property type="entry name" value="Pseudouridine synthase"/>
    <property type="match status" value="1"/>
</dbReference>
<evidence type="ECO:0000313" key="3">
    <source>
        <dbReference type="Proteomes" id="UP000194221"/>
    </source>
</evidence>
<dbReference type="PROSITE" id="PS01129">
    <property type="entry name" value="PSI_RLU"/>
    <property type="match status" value="1"/>
</dbReference>
<dbReference type="InParanoid" id="A0A1Y2PHS2"/>
<dbReference type="STRING" id="1635173.WH52_01030"/>
<comment type="caution">
    <text evidence="2">The sequence shown here is derived from an EMBL/GenBank/DDBJ whole genome shotgun (WGS) entry which is preliminary data.</text>
</comment>
<keyword evidence="3" id="KW-1185">Reference proteome</keyword>
<dbReference type="Pfam" id="PF00849">
    <property type="entry name" value="PseudoU_synth_2"/>
    <property type="match status" value="1"/>
</dbReference>
<dbReference type="GO" id="GO:0001522">
    <property type="term" value="P:pseudouridine synthesis"/>
    <property type="evidence" value="ECO:0007669"/>
    <property type="project" value="InterPro"/>
</dbReference>
<reference evidence="2 3" key="1">
    <citation type="submission" date="2015-03" db="EMBL/GenBank/DDBJ databases">
        <title>Genome sequence of Tenacibaculum sp. S2-2, isolated from intestinal microbiota of sea cucumber, Apostichopus japonicas.</title>
        <authorList>
            <person name="Shao Z."/>
            <person name="Wang L."/>
            <person name="Li X."/>
        </authorList>
    </citation>
    <scope>NUCLEOTIDE SEQUENCE [LARGE SCALE GENOMIC DNA]</scope>
    <source>
        <strain evidence="2 3">S2-2</strain>
    </source>
</reference>
<name>A0A1Y2PHS2_9FLAO</name>
<organism evidence="2 3">
    <name type="scientific">Tenacibaculum holothuriorum</name>
    <dbReference type="NCBI Taxonomy" id="1635173"/>
    <lineage>
        <taxon>Bacteria</taxon>
        <taxon>Pseudomonadati</taxon>
        <taxon>Bacteroidota</taxon>
        <taxon>Flavobacteriia</taxon>
        <taxon>Flavobacteriales</taxon>
        <taxon>Flavobacteriaceae</taxon>
        <taxon>Tenacibaculum</taxon>
    </lineage>
</organism>
<dbReference type="GO" id="GO:0003723">
    <property type="term" value="F:RNA binding"/>
    <property type="evidence" value="ECO:0007669"/>
    <property type="project" value="InterPro"/>
</dbReference>
<dbReference type="PANTHER" id="PTHR21600">
    <property type="entry name" value="MITOCHONDRIAL RNA PSEUDOURIDINE SYNTHASE"/>
    <property type="match status" value="1"/>
</dbReference>
<dbReference type="InterPro" id="IPR006145">
    <property type="entry name" value="PsdUridine_synth_RsuA/RluA"/>
</dbReference>
<dbReference type="InterPro" id="IPR006224">
    <property type="entry name" value="PsdUridine_synth_RluA-like_CS"/>
</dbReference>
<protein>
    <submittedName>
        <fullName evidence="2">Pseudouridine synthase</fullName>
    </submittedName>
</protein>
<dbReference type="OrthoDB" id="9807829at2"/>
<gene>
    <name evidence="2" type="ORF">WH52_01030</name>
</gene>
<dbReference type="GO" id="GO:0140098">
    <property type="term" value="F:catalytic activity, acting on RNA"/>
    <property type="evidence" value="ECO:0007669"/>
    <property type="project" value="UniProtKB-ARBA"/>
</dbReference>